<evidence type="ECO:0000256" key="1">
    <source>
        <dbReference type="SAM" id="MobiDB-lite"/>
    </source>
</evidence>
<dbReference type="InterPro" id="IPR010667">
    <property type="entry name" value="Phage_T4_Gp19"/>
</dbReference>
<sequence>MADNALLTAFRFEVRLLQSPQVQAGRQVLPGGKGQDQEGYRPPAGGKLLAEGAFQDCSGLEIEMDVQEYLEGGRNNGVVRRVGRAKFQPLVLKRGMFHAREPGATVDPALWHWMQRIINGERPVPRYDGVIQVMSPEGTVRATWMFDRGLPAKIKGPELNARSGEVAIEELTIAHEGLRLLPMEAPR</sequence>
<gene>
    <name evidence="2" type="ORF">EIP75_17645</name>
</gene>
<dbReference type="GO" id="GO:0005198">
    <property type="term" value="F:structural molecule activity"/>
    <property type="evidence" value="ECO:0007669"/>
    <property type="project" value="InterPro"/>
</dbReference>
<name>A0A426V7L6_9BURK</name>
<organism evidence="2 3">
    <name type="scientific">Aquabacterium soli</name>
    <dbReference type="NCBI Taxonomy" id="2493092"/>
    <lineage>
        <taxon>Bacteria</taxon>
        <taxon>Pseudomonadati</taxon>
        <taxon>Pseudomonadota</taxon>
        <taxon>Betaproteobacteria</taxon>
        <taxon>Burkholderiales</taxon>
        <taxon>Aquabacterium</taxon>
    </lineage>
</organism>
<dbReference type="AlphaFoldDB" id="A0A426V7L6"/>
<feature type="region of interest" description="Disordered" evidence="1">
    <location>
        <begin position="25"/>
        <end position="44"/>
    </location>
</feature>
<dbReference type="PANTHER" id="PTHR38009:SF1">
    <property type="entry name" value="CONSERVED HYPOTHETICAL PHAGE TAIL PROTEIN"/>
    <property type="match status" value="1"/>
</dbReference>
<comment type="caution">
    <text evidence="2">The sequence shown here is derived from an EMBL/GenBank/DDBJ whole genome shotgun (WGS) entry which is preliminary data.</text>
</comment>
<dbReference type="OrthoDB" id="9799891at2"/>
<dbReference type="Proteomes" id="UP000269265">
    <property type="component" value="Unassembled WGS sequence"/>
</dbReference>
<dbReference type="Pfam" id="PF06841">
    <property type="entry name" value="Phage_T4_gp19"/>
    <property type="match status" value="1"/>
</dbReference>
<keyword evidence="3" id="KW-1185">Reference proteome</keyword>
<dbReference type="EMBL" id="RSED01000016">
    <property type="protein sequence ID" value="RRS02969.1"/>
    <property type="molecule type" value="Genomic_DNA"/>
</dbReference>
<dbReference type="PANTHER" id="PTHR38009">
    <property type="entry name" value="CONSERVED HYPOTHETICAL PHAGE TAIL PROTEIN"/>
    <property type="match status" value="1"/>
</dbReference>
<reference evidence="2 3" key="1">
    <citation type="submission" date="2018-12" db="EMBL/GenBank/DDBJ databases">
        <title>The whole draft genome of Aquabacterium sp. SJQ9.</title>
        <authorList>
            <person name="Sun L."/>
            <person name="Gao X."/>
            <person name="Chen W."/>
            <person name="Huang K."/>
        </authorList>
    </citation>
    <scope>NUCLEOTIDE SEQUENCE [LARGE SCALE GENOMIC DNA]</scope>
    <source>
        <strain evidence="2 3">SJQ9</strain>
    </source>
</reference>
<proteinExistence type="predicted"/>
<dbReference type="RefSeq" id="WP_125244605.1">
    <property type="nucleotide sequence ID" value="NZ_RSED01000016.1"/>
</dbReference>
<evidence type="ECO:0000313" key="3">
    <source>
        <dbReference type="Proteomes" id="UP000269265"/>
    </source>
</evidence>
<dbReference type="InterPro" id="IPR011747">
    <property type="entry name" value="CHP02241"/>
</dbReference>
<evidence type="ECO:0000313" key="2">
    <source>
        <dbReference type="EMBL" id="RRS02969.1"/>
    </source>
</evidence>
<protein>
    <submittedName>
        <fullName evidence="2">Phage tail protein</fullName>
    </submittedName>
</protein>
<dbReference type="NCBIfam" id="TIGR02241">
    <property type="entry name" value="conserved hypothetical phage tail region protein"/>
    <property type="match status" value="1"/>
</dbReference>
<accession>A0A426V7L6</accession>